<keyword evidence="2" id="KW-1185">Reference proteome</keyword>
<comment type="caution">
    <text evidence="1">The sequence shown here is derived from an EMBL/GenBank/DDBJ whole genome shotgun (WGS) entry which is preliminary data.</text>
</comment>
<dbReference type="EMBL" id="JADFTS010000007">
    <property type="protein sequence ID" value="KAF9595592.1"/>
    <property type="molecule type" value="Genomic_DNA"/>
</dbReference>
<sequence length="291" mass="32866">MFQIRQGCLLPSHGFSVVVRRLTVFGNLRIYAYFQLPKHFVTCYPSSSMGCLGIHHKPFLIESRIGKIGCYHIPLYRLSSRNGDKRTRTVTSATGSTLLKISKGAELESHSKDSCGSENPTTENQNGELYPFSAGGFGFYGRSADWMPKASLGDLVVPTGWRRWGRPMDFPSFCAFRPKGLKGDNRPTAHPTSSTFLTTHLCLGRVFSVACFSPLSHYLEKVSHRFGTRYYHYHRTIRHPIRIANRPNCKSGALPTELYPRAKWSMHEGVRCFFYSPALGAILDLNQRPRP</sequence>
<dbReference type="Proteomes" id="UP000631114">
    <property type="component" value="Unassembled WGS sequence"/>
</dbReference>
<reference evidence="1 2" key="1">
    <citation type="submission" date="2020-10" db="EMBL/GenBank/DDBJ databases">
        <title>The Coptis chinensis genome and diversification of protoberbering-type alkaloids.</title>
        <authorList>
            <person name="Wang B."/>
            <person name="Shu S."/>
            <person name="Song C."/>
            <person name="Liu Y."/>
        </authorList>
    </citation>
    <scope>NUCLEOTIDE SEQUENCE [LARGE SCALE GENOMIC DNA]</scope>
    <source>
        <strain evidence="1">HL-2020</strain>
        <tissue evidence="1">Leaf</tissue>
    </source>
</reference>
<gene>
    <name evidence="1" type="ORF">IFM89_001064</name>
</gene>
<organism evidence="1 2">
    <name type="scientific">Coptis chinensis</name>
    <dbReference type="NCBI Taxonomy" id="261450"/>
    <lineage>
        <taxon>Eukaryota</taxon>
        <taxon>Viridiplantae</taxon>
        <taxon>Streptophyta</taxon>
        <taxon>Embryophyta</taxon>
        <taxon>Tracheophyta</taxon>
        <taxon>Spermatophyta</taxon>
        <taxon>Magnoliopsida</taxon>
        <taxon>Ranunculales</taxon>
        <taxon>Ranunculaceae</taxon>
        <taxon>Coptidoideae</taxon>
        <taxon>Coptis</taxon>
    </lineage>
</organism>
<dbReference type="AlphaFoldDB" id="A0A835HC84"/>
<proteinExistence type="predicted"/>
<evidence type="ECO:0000313" key="1">
    <source>
        <dbReference type="EMBL" id="KAF9595592.1"/>
    </source>
</evidence>
<protein>
    <submittedName>
        <fullName evidence="1">Uncharacterized protein</fullName>
    </submittedName>
</protein>
<name>A0A835HC84_9MAGN</name>
<accession>A0A835HC84</accession>
<evidence type="ECO:0000313" key="2">
    <source>
        <dbReference type="Proteomes" id="UP000631114"/>
    </source>
</evidence>
<dbReference type="OrthoDB" id="728618at2759"/>